<dbReference type="Proteomes" id="UP000887576">
    <property type="component" value="Unplaced"/>
</dbReference>
<proteinExistence type="predicted"/>
<name>A0AC34QTD6_9BILA</name>
<organism evidence="1 2">
    <name type="scientific">Panagrolaimus sp. JU765</name>
    <dbReference type="NCBI Taxonomy" id="591449"/>
    <lineage>
        <taxon>Eukaryota</taxon>
        <taxon>Metazoa</taxon>
        <taxon>Ecdysozoa</taxon>
        <taxon>Nematoda</taxon>
        <taxon>Chromadorea</taxon>
        <taxon>Rhabditida</taxon>
        <taxon>Tylenchina</taxon>
        <taxon>Panagrolaimomorpha</taxon>
        <taxon>Panagrolaimoidea</taxon>
        <taxon>Panagrolaimidae</taxon>
        <taxon>Panagrolaimus</taxon>
    </lineage>
</organism>
<accession>A0AC34QTD6</accession>
<dbReference type="WBParaSite" id="JU765_v2.g19321.t1">
    <property type="protein sequence ID" value="JU765_v2.g19321.t1"/>
    <property type="gene ID" value="JU765_v2.g19321"/>
</dbReference>
<evidence type="ECO:0000313" key="1">
    <source>
        <dbReference type="Proteomes" id="UP000887576"/>
    </source>
</evidence>
<sequence length="120" mass="12970">MRGQQNQSAAVQTPDDSQNPQMQFVLTADQLGLAQNGKQQVFFQLPTGTLPNGFQFIPGQQMQIVQLADGNAFVPLSSTIQKSNQTFEFATASTSAATIVPAASPVESDVKPYYVNAKQY</sequence>
<protein>
    <submittedName>
        <fullName evidence="2">Uncharacterized protein</fullName>
    </submittedName>
</protein>
<reference evidence="2" key="1">
    <citation type="submission" date="2022-11" db="UniProtKB">
        <authorList>
            <consortium name="WormBaseParasite"/>
        </authorList>
    </citation>
    <scope>IDENTIFICATION</scope>
</reference>
<evidence type="ECO:0000313" key="2">
    <source>
        <dbReference type="WBParaSite" id="JU765_v2.g19321.t1"/>
    </source>
</evidence>